<feature type="region of interest" description="Disordered" evidence="1">
    <location>
        <begin position="1"/>
        <end position="47"/>
    </location>
</feature>
<accession>B0DAU4</accession>
<dbReference type="GeneID" id="6076907"/>
<evidence type="ECO:0000313" key="3">
    <source>
        <dbReference type="Proteomes" id="UP000001194"/>
    </source>
</evidence>
<dbReference type="AlphaFoldDB" id="B0DAU4"/>
<proteinExistence type="predicted"/>
<organism evidence="3">
    <name type="scientific">Laccaria bicolor (strain S238N-H82 / ATCC MYA-4686)</name>
    <name type="common">Bicoloured deceiver</name>
    <name type="synonym">Laccaria laccata var. bicolor</name>
    <dbReference type="NCBI Taxonomy" id="486041"/>
    <lineage>
        <taxon>Eukaryota</taxon>
        <taxon>Fungi</taxon>
        <taxon>Dikarya</taxon>
        <taxon>Basidiomycota</taxon>
        <taxon>Agaricomycotina</taxon>
        <taxon>Agaricomycetes</taxon>
        <taxon>Agaricomycetidae</taxon>
        <taxon>Agaricales</taxon>
        <taxon>Agaricineae</taxon>
        <taxon>Hydnangiaceae</taxon>
        <taxon>Laccaria</taxon>
    </lineage>
</organism>
<dbReference type="OrthoDB" id="3055171at2759"/>
<reference evidence="2 3" key="1">
    <citation type="journal article" date="2008" name="Nature">
        <title>The genome of Laccaria bicolor provides insights into mycorrhizal symbiosis.</title>
        <authorList>
            <person name="Martin F."/>
            <person name="Aerts A."/>
            <person name="Ahren D."/>
            <person name="Brun A."/>
            <person name="Danchin E.G.J."/>
            <person name="Duchaussoy F."/>
            <person name="Gibon J."/>
            <person name="Kohler A."/>
            <person name="Lindquist E."/>
            <person name="Pereda V."/>
            <person name="Salamov A."/>
            <person name="Shapiro H.J."/>
            <person name="Wuyts J."/>
            <person name="Blaudez D."/>
            <person name="Buee M."/>
            <person name="Brokstein P."/>
            <person name="Canbaeck B."/>
            <person name="Cohen D."/>
            <person name="Courty P.E."/>
            <person name="Coutinho P.M."/>
            <person name="Delaruelle C."/>
            <person name="Detter J.C."/>
            <person name="Deveau A."/>
            <person name="DiFazio S."/>
            <person name="Duplessis S."/>
            <person name="Fraissinet-Tachet L."/>
            <person name="Lucic E."/>
            <person name="Frey-Klett P."/>
            <person name="Fourrey C."/>
            <person name="Feussner I."/>
            <person name="Gay G."/>
            <person name="Grimwood J."/>
            <person name="Hoegger P.J."/>
            <person name="Jain P."/>
            <person name="Kilaru S."/>
            <person name="Labbe J."/>
            <person name="Lin Y.C."/>
            <person name="Legue V."/>
            <person name="Le Tacon F."/>
            <person name="Marmeisse R."/>
            <person name="Melayah D."/>
            <person name="Montanini B."/>
            <person name="Muratet M."/>
            <person name="Nehls U."/>
            <person name="Niculita-Hirzel H."/>
            <person name="Oudot-Le Secq M.P."/>
            <person name="Peter M."/>
            <person name="Quesneville H."/>
            <person name="Rajashekar B."/>
            <person name="Reich M."/>
            <person name="Rouhier N."/>
            <person name="Schmutz J."/>
            <person name="Yin T."/>
            <person name="Chalot M."/>
            <person name="Henrissat B."/>
            <person name="Kuees U."/>
            <person name="Lucas S."/>
            <person name="Van de Peer Y."/>
            <person name="Podila G.K."/>
            <person name="Polle A."/>
            <person name="Pukkila P.J."/>
            <person name="Richardson P.M."/>
            <person name="Rouze P."/>
            <person name="Sanders I.R."/>
            <person name="Stajich J.E."/>
            <person name="Tunlid A."/>
            <person name="Tuskan G."/>
            <person name="Grigoriev I.V."/>
        </authorList>
    </citation>
    <scope>NUCLEOTIDE SEQUENCE [LARGE SCALE GENOMIC DNA]</scope>
    <source>
        <strain evidence="3">S238N-H82 / ATCC MYA-4686</strain>
    </source>
</reference>
<dbReference type="HOGENOM" id="CLU_432158_0_0_1"/>
<dbReference type="Proteomes" id="UP000001194">
    <property type="component" value="Unassembled WGS sequence"/>
</dbReference>
<dbReference type="InParanoid" id="B0DAU4"/>
<gene>
    <name evidence="2" type="ORF">LACBIDRAFT_327362</name>
</gene>
<feature type="compositionally biased region" description="Low complexity" evidence="1">
    <location>
        <begin position="8"/>
        <end position="26"/>
    </location>
</feature>
<feature type="region of interest" description="Disordered" evidence="1">
    <location>
        <begin position="189"/>
        <end position="213"/>
    </location>
</feature>
<keyword evidence="3" id="KW-1185">Reference proteome</keyword>
<name>B0DAU4_LACBS</name>
<evidence type="ECO:0000256" key="1">
    <source>
        <dbReference type="SAM" id="MobiDB-lite"/>
    </source>
</evidence>
<protein>
    <submittedName>
        <fullName evidence="2">Predicted protein</fullName>
    </submittedName>
</protein>
<dbReference type="EMBL" id="DS547102">
    <property type="protein sequence ID" value="EDR08269.1"/>
    <property type="molecule type" value="Genomic_DNA"/>
</dbReference>
<dbReference type="RefSeq" id="XP_001881339.1">
    <property type="nucleotide sequence ID" value="XM_001881304.1"/>
</dbReference>
<sequence length="633" mass="69702">MPKPSIHNSPSQQNSNRPSSVSSQTSKPATPGEQRRTTSSSAANGKEGFVQVKLPTFQLGLQEVQNPTLLPSLPDPTLSSQESTPRKAHTLRAVLAPCRGENVFHSLAPHSFMLLPLTEATPETYRKSHSGHNTVAPTTRPVLDPRSEIEIAGANYRCAQRTSWVPKISGTAAWSIDVNSIFLPSVSDPAQSLRESKPRKPEKSADDEPSGSLLSSVPNFFAWSPTSEVNETIISKSGSTRRPARWDMHLHEKLILKKVVSARDLTSRLGEIADSALERAQADPNYRKPDQLSEKMKSLGAACIKNTKYESEVRNFYKESIAPRCLAAAGALGFGTAGDFLKWQSKVYGQTQAKADGFLVVAVQGSDFLALPDISKRRIKLLEKWNLNVLAIWEFKSLAAGSKSTMDAILGLTSEESFSWTGCTSHDPCKSNRNDPVHHTTCRKTSPDSLLPLIGSQPNVAKSFQAKRARAWAEAVQNDATFIVINAGLYEIIGFRHRASQTLHLSDVIDVSKSTPAYGKLHTGLYLAAFKDALDRAQQLDRMDVSGPGAIHLHRRKSNDIDSQRREELLIAQEEAEFFTTLYERLRCYGKVKVKATSPIFGVDKAKRGAEIIRKVLETSFGRENLQGLIHKT</sequence>
<feature type="compositionally biased region" description="Basic and acidic residues" evidence="1">
    <location>
        <begin position="194"/>
        <end position="206"/>
    </location>
</feature>
<dbReference type="KEGG" id="lbc:LACBIDRAFT_327362"/>
<evidence type="ECO:0000313" key="2">
    <source>
        <dbReference type="EMBL" id="EDR08269.1"/>
    </source>
</evidence>